<reference evidence="3 4" key="1">
    <citation type="submission" date="2016-10" db="EMBL/GenBank/DDBJ databases">
        <authorList>
            <person name="de Groot N.N."/>
        </authorList>
    </citation>
    <scope>NUCLEOTIDE SEQUENCE [LARGE SCALE GENOMIC DNA]</scope>
    <source>
        <strain evidence="3 4">DSM 43019</strain>
    </source>
</reference>
<evidence type="ECO:0000256" key="2">
    <source>
        <dbReference type="SAM" id="Phobius"/>
    </source>
</evidence>
<organism evidence="3 4">
    <name type="scientific">Actinoplanes philippinensis</name>
    <dbReference type="NCBI Taxonomy" id="35752"/>
    <lineage>
        <taxon>Bacteria</taxon>
        <taxon>Bacillati</taxon>
        <taxon>Actinomycetota</taxon>
        <taxon>Actinomycetes</taxon>
        <taxon>Micromonosporales</taxon>
        <taxon>Micromonosporaceae</taxon>
        <taxon>Actinoplanes</taxon>
    </lineage>
</organism>
<proteinExistence type="predicted"/>
<dbReference type="AlphaFoldDB" id="A0A1I2EHC6"/>
<dbReference type="STRING" id="35752.SAMN05421541_104429"/>
<accession>A0A1I2EHC6</accession>
<name>A0A1I2EHC6_9ACTN</name>
<keyword evidence="2" id="KW-1133">Transmembrane helix</keyword>
<keyword evidence="4" id="KW-1185">Reference proteome</keyword>
<evidence type="ECO:0000313" key="4">
    <source>
        <dbReference type="Proteomes" id="UP000199645"/>
    </source>
</evidence>
<dbReference type="EMBL" id="FONV01000004">
    <property type="protein sequence ID" value="SFE91660.1"/>
    <property type="molecule type" value="Genomic_DNA"/>
</dbReference>
<keyword evidence="2" id="KW-0812">Transmembrane</keyword>
<feature type="transmembrane region" description="Helical" evidence="2">
    <location>
        <begin position="42"/>
        <end position="59"/>
    </location>
</feature>
<gene>
    <name evidence="3" type="ORF">SAMN05421541_104429</name>
</gene>
<dbReference type="Proteomes" id="UP000199645">
    <property type="component" value="Unassembled WGS sequence"/>
</dbReference>
<evidence type="ECO:0000313" key="3">
    <source>
        <dbReference type="EMBL" id="SFE91660.1"/>
    </source>
</evidence>
<evidence type="ECO:0000256" key="1">
    <source>
        <dbReference type="SAM" id="MobiDB-lite"/>
    </source>
</evidence>
<sequence>MVRPARLTPVLGRPHPFRTPMTPTAAIGPADQGVMQTLLTDLATPVITGLAGMLGVYAVEDILGRLRRSGRCPERWR</sequence>
<feature type="region of interest" description="Disordered" evidence="1">
    <location>
        <begin position="1"/>
        <end position="22"/>
    </location>
</feature>
<protein>
    <submittedName>
        <fullName evidence="3">Uncharacterized protein</fullName>
    </submittedName>
</protein>
<keyword evidence="2" id="KW-0472">Membrane</keyword>